<dbReference type="AlphaFoldDB" id="A0A6M3M8T1"/>
<proteinExistence type="predicted"/>
<accession>A0A6M3M8T1</accession>
<organism evidence="1">
    <name type="scientific">viral metagenome</name>
    <dbReference type="NCBI Taxonomy" id="1070528"/>
    <lineage>
        <taxon>unclassified sequences</taxon>
        <taxon>metagenomes</taxon>
        <taxon>organismal metagenomes</taxon>
    </lineage>
</organism>
<evidence type="ECO:0000313" key="1">
    <source>
        <dbReference type="EMBL" id="QJB01289.1"/>
    </source>
</evidence>
<name>A0A6M3M8T1_9ZZZZ</name>
<evidence type="ECO:0000313" key="2">
    <source>
        <dbReference type="EMBL" id="QJB04773.1"/>
    </source>
</evidence>
<dbReference type="EMBL" id="MT143890">
    <property type="protein sequence ID" value="QJB04773.1"/>
    <property type="molecule type" value="Genomic_DNA"/>
</dbReference>
<reference evidence="1" key="1">
    <citation type="submission" date="2020-03" db="EMBL/GenBank/DDBJ databases">
        <title>The deep terrestrial virosphere.</title>
        <authorList>
            <person name="Holmfeldt K."/>
            <person name="Nilsson E."/>
            <person name="Simone D."/>
            <person name="Lopez-Fernandez M."/>
            <person name="Wu X."/>
            <person name="de Brujin I."/>
            <person name="Lundin D."/>
            <person name="Andersson A."/>
            <person name="Bertilsson S."/>
            <person name="Dopson M."/>
        </authorList>
    </citation>
    <scope>NUCLEOTIDE SEQUENCE</scope>
    <source>
        <strain evidence="1">MM171A00115</strain>
        <strain evidence="2">MM171B00172</strain>
    </source>
</reference>
<sequence length="1194" mass="124502">MAINKPDVKLLKSQRLTDENDGGGRATGDAVIDGEVNNLLPDISRLDRTAGRINLRKVFAGVMTANSDAYLGAHGIVTEAPADPRVSVLLFNTGSQTDVRSDAQNAIESYVAAASTAQFDLLGTQLAGQRAIACVQREEQRLPEVGEVYQLATGGYQQYVQLAGVDARLEQFTYDYGNGNFINFTRRRLDLQISAPLLNEFPGGQVSPSGTGSSSMDGKPKARVLSTQIADAARYYGISPLAEAVAQGALSLRVESVYSQLVPSTTKESPLVDVLGGYQRQIYVAAGPARSLSLTVAAGAVAGESRTFLGTGCAPGSLTLTANGGTYADDSKGGLRFVSGSNWLSGGSVDYQTGEVTLVRTGTSWAGSASATYKPGAAATGDTLTGEVEIALGNRGYVYTLNLSGAVPRPGTLSVSYMALGKWYELRDYGDGLLTGEGAGTISFATGSVSLTLNALPDVGSSLIYSYVSSADNAIVQRAGGSVVPVLEVRYTLPEGGALPGSVVVTFTAGTARTLTDDGQGNLSGTGGTGSIAYATGEIVMLLSATPASGITYSYEVGALLDAPLSVTSDGSGMATFTLPGAPFKPGSVRVDWLTTQRQAAPAVNWGAVESGNALPVYDGYRDIAQAANDNGNGGWQGGRTGSINYTTGACTLQVAKLYDYTEYTYSNTSRNVGGATYKNVVPVLISTTVQLREQFGGTLSTQAQAAGVSVTPHTSSQAQPPITVDLLPGIAAAIVPGSLLFSWNGALYCDRSGLLYKDVASNTNGGTAVGTVNYAARTATLSSYAGNASGPVSILACLTAAVGFSVTGATFRTPGAPLRAGSMQITVVRSDTAEVVTAVSNLNGEFASGIVHGSIDATTGIARLAFTSNPADETGASDVPVIPLLLRYNAVVQTRLPLNAGLLGLDPVRLPSDGRVPIYRDGEVLVIHHTAETFIASPTPGATVMLVRQQQAEIEVVDGNGLRLRAASYSVDREQGSVTWANPIVQQDEEGNPLTLPLIIRDRVEHMAMCTEVQITGLLGISSPLPWDLPAAETKVSSAVAWGDLQARVWNWFTQQTWSQGEPNWTDAPAGNGTTAQYNSLSYPQIITNAGAIVGKWALVFTSATSFNVVEEKLGVISTGNTSTDCSPINALTNQPYFTIRKEGWGSGWAAANAVRFNTDAALGPMWVIRTVISGQGTVDDDQFKLQIRGDAD</sequence>
<protein>
    <submittedName>
        <fullName evidence="1">Putative tail protein</fullName>
    </submittedName>
</protein>
<dbReference type="EMBL" id="MT143707">
    <property type="protein sequence ID" value="QJB01289.1"/>
    <property type="molecule type" value="Genomic_DNA"/>
</dbReference>
<gene>
    <name evidence="1" type="ORF">MM171A00115_0042</name>
    <name evidence="2" type="ORF">MM171B00172_0015</name>
</gene>